<evidence type="ECO:0000256" key="6">
    <source>
        <dbReference type="ARBA" id="ARBA00022989"/>
    </source>
</evidence>
<evidence type="ECO:0000256" key="12">
    <source>
        <dbReference type="RuleBase" id="RU000679"/>
    </source>
</evidence>
<dbReference type="EMBL" id="GEDV01001328">
    <property type="protein sequence ID" value="JAP87229.1"/>
    <property type="molecule type" value="Transcribed_RNA"/>
</dbReference>
<keyword evidence="6" id="KW-1133">Transmembrane helix</keyword>
<evidence type="ECO:0000256" key="8">
    <source>
        <dbReference type="ARBA" id="ARBA00023065"/>
    </source>
</evidence>
<evidence type="ECO:0000256" key="10">
    <source>
        <dbReference type="ARBA" id="ARBA00023201"/>
    </source>
</evidence>
<dbReference type="PANTHER" id="PTHR11690:SF248">
    <property type="entry name" value="PICKPOCKET 17, ISOFORM A"/>
    <property type="match status" value="1"/>
</dbReference>
<evidence type="ECO:0000256" key="9">
    <source>
        <dbReference type="ARBA" id="ARBA00023136"/>
    </source>
</evidence>
<evidence type="ECO:0000313" key="13">
    <source>
        <dbReference type="EMBL" id="JAP87229.1"/>
    </source>
</evidence>
<keyword evidence="10 12" id="KW-0739">Sodium transport</keyword>
<evidence type="ECO:0000256" key="7">
    <source>
        <dbReference type="ARBA" id="ARBA00023053"/>
    </source>
</evidence>
<dbReference type="Pfam" id="PF00858">
    <property type="entry name" value="ASC"/>
    <property type="match status" value="1"/>
</dbReference>
<evidence type="ECO:0000256" key="1">
    <source>
        <dbReference type="ARBA" id="ARBA00004141"/>
    </source>
</evidence>
<dbReference type="AlphaFoldDB" id="A0A131Z795"/>
<evidence type="ECO:0000256" key="5">
    <source>
        <dbReference type="ARBA" id="ARBA00022692"/>
    </source>
</evidence>
<protein>
    <submittedName>
        <fullName evidence="13">Uncharacterized protein</fullName>
    </submittedName>
</protein>
<keyword evidence="7" id="KW-0915">Sodium</keyword>
<dbReference type="GO" id="GO:0015280">
    <property type="term" value="F:ligand-gated sodium channel activity"/>
    <property type="evidence" value="ECO:0007669"/>
    <property type="project" value="TreeGrafter"/>
</dbReference>
<comment type="similarity">
    <text evidence="2 12">Belongs to the amiloride-sensitive sodium channel (TC 1.A.6) family.</text>
</comment>
<evidence type="ECO:0000256" key="4">
    <source>
        <dbReference type="ARBA" id="ARBA00022461"/>
    </source>
</evidence>
<keyword evidence="11 12" id="KW-0407">Ion channel</keyword>
<keyword evidence="4 12" id="KW-0894">Sodium channel</keyword>
<dbReference type="PANTHER" id="PTHR11690">
    <property type="entry name" value="AMILORIDE-SENSITIVE SODIUM CHANNEL-RELATED"/>
    <property type="match status" value="1"/>
</dbReference>
<evidence type="ECO:0000256" key="11">
    <source>
        <dbReference type="ARBA" id="ARBA00023303"/>
    </source>
</evidence>
<comment type="subcellular location">
    <subcellularLocation>
        <location evidence="1">Membrane</location>
        <topology evidence="1">Multi-pass membrane protein</topology>
    </subcellularLocation>
</comment>
<keyword evidence="5 12" id="KW-0812">Transmembrane</keyword>
<sequence length="189" mass="21872">IRTSTKRYRERVASAGCSGCDVLLGLRGGAFRRLCWLLVVSLLVGLTLREWARVFGEYDQYRVFTSVHYGTQASLPFPDVTVCNVNPIRRSALCKDRRLARREAVPDRVWWRECEEPATYYEVRPGSVLLKVLVLRGTLNSEPKSGYKDKPTFNVNICGNIAGKEKEREREMENKQKTRWLARLEYRVL</sequence>
<keyword evidence="8 12" id="KW-0406">Ion transport</keyword>
<evidence type="ECO:0000256" key="3">
    <source>
        <dbReference type="ARBA" id="ARBA00022448"/>
    </source>
</evidence>
<proteinExistence type="inferred from homology"/>
<keyword evidence="3 12" id="KW-0813">Transport</keyword>
<dbReference type="InterPro" id="IPR001873">
    <property type="entry name" value="ENaC"/>
</dbReference>
<dbReference type="GO" id="GO:0005886">
    <property type="term" value="C:plasma membrane"/>
    <property type="evidence" value="ECO:0007669"/>
    <property type="project" value="TreeGrafter"/>
</dbReference>
<feature type="non-terminal residue" evidence="13">
    <location>
        <position position="1"/>
    </location>
</feature>
<name>A0A131Z795_RHIAP</name>
<organism evidence="13">
    <name type="scientific">Rhipicephalus appendiculatus</name>
    <name type="common">Brown ear tick</name>
    <dbReference type="NCBI Taxonomy" id="34631"/>
    <lineage>
        <taxon>Eukaryota</taxon>
        <taxon>Metazoa</taxon>
        <taxon>Ecdysozoa</taxon>
        <taxon>Arthropoda</taxon>
        <taxon>Chelicerata</taxon>
        <taxon>Arachnida</taxon>
        <taxon>Acari</taxon>
        <taxon>Parasitiformes</taxon>
        <taxon>Ixodida</taxon>
        <taxon>Ixodoidea</taxon>
        <taxon>Ixodidae</taxon>
        <taxon>Rhipicephalinae</taxon>
        <taxon>Rhipicephalus</taxon>
        <taxon>Rhipicephalus</taxon>
    </lineage>
</organism>
<accession>A0A131Z795</accession>
<reference evidence="13" key="1">
    <citation type="journal article" date="2016" name="Ticks Tick Borne Dis.">
        <title>De novo assembly and annotation of the salivary gland transcriptome of Rhipicephalus appendiculatus male and female ticks during blood feeding.</title>
        <authorList>
            <person name="de Castro M.H."/>
            <person name="de Klerk D."/>
            <person name="Pienaar R."/>
            <person name="Latif A.A."/>
            <person name="Rees D.J."/>
            <person name="Mans B.J."/>
        </authorList>
    </citation>
    <scope>NUCLEOTIDE SEQUENCE</scope>
    <source>
        <tissue evidence="13">Salivary glands</tissue>
    </source>
</reference>
<keyword evidence="9" id="KW-0472">Membrane</keyword>
<evidence type="ECO:0000256" key="2">
    <source>
        <dbReference type="ARBA" id="ARBA00007193"/>
    </source>
</evidence>